<feature type="binding site" evidence="11">
    <location>
        <position position="290"/>
    </location>
    <ligand>
        <name>acetyl-CoA</name>
        <dbReference type="ChEBI" id="CHEBI:57288"/>
    </ligand>
</feature>
<dbReference type="InterPro" id="IPR037113">
    <property type="entry name" value="Hat1_N_sf"/>
</dbReference>
<dbReference type="Proteomes" id="UP000177625">
    <property type="component" value="Unassembled WGS sequence"/>
</dbReference>
<gene>
    <name evidence="15" type="ORF">RSE6_10299</name>
</gene>
<dbReference type="InterPro" id="IPR019467">
    <property type="entry name" value="Hat1_N"/>
</dbReference>
<dbReference type="GO" id="GO:0000781">
    <property type="term" value="C:chromosome, telomeric region"/>
    <property type="evidence" value="ECO:0007669"/>
    <property type="project" value="GOC"/>
</dbReference>
<evidence type="ECO:0000256" key="9">
    <source>
        <dbReference type="PIRNR" id="PIRNR038084"/>
    </source>
</evidence>
<keyword evidence="16" id="KW-1185">Reference proteome</keyword>
<dbReference type="EC" id="2.3.1.48" evidence="3 9"/>
<evidence type="ECO:0000256" key="5">
    <source>
        <dbReference type="ARBA" id="ARBA00022679"/>
    </source>
</evidence>
<keyword evidence="5 9" id="KW-0808">Transferase</keyword>
<comment type="similarity">
    <text evidence="2 9">Belongs to the HAT1 family.</text>
</comment>
<feature type="region of interest" description="Interaction with histone H4 N-terminus" evidence="11">
    <location>
        <begin position="209"/>
        <end position="211"/>
    </location>
</feature>
<dbReference type="PANTHER" id="PTHR12046">
    <property type="entry name" value="HISTONE ACETYLTRANSFERASE TYPE B CATALYTIC SUBUNIT"/>
    <property type="match status" value="1"/>
</dbReference>
<feature type="site" description="Interaction with histone H4 N-terminus" evidence="12">
    <location>
        <position position="177"/>
    </location>
</feature>
<feature type="active site" description="Proton donor/acceptor" evidence="10">
    <location>
        <position position="287"/>
    </location>
</feature>
<evidence type="ECO:0000256" key="4">
    <source>
        <dbReference type="ARBA" id="ARBA00021268"/>
    </source>
</evidence>
<reference evidence="16" key="1">
    <citation type="submission" date="2016-03" db="EMBL/GenBank/DDBJ databases">
        <authorList>
            <person name="Guldener U."/>
        </authorList>
    </citation>
    <scope>NUCLEOTIDE SEQUENCE [LARGE SCALE GENOMIC DNA]</scope>
</reference>
<dbReference type="Gene3D" id="1.10.10.390">
    <property type="match status" value="1"/>
</dbReference>
<evidence type="ECO:0000256" key="6">
    <source>
        <dbReference type="ARBA" id="ARBA00023242"/>
    </source>
</evidence>
<comment type="subunit">
    <text evidence="9">Component of the HAT-B complex composed of at least HAT1 and HAT2. The HAT-B complex binds to histone H4 tail.</text>
</comment>
<keyword evidence="9" id="KW-0963">Cytoplasm</keyword>
<evidence type="ECO:0000256" key="12">
    <source>
        <dbReference type="PIRSR" id="PIRSR038084-3"/>
    </source>
</evidence>
<feature type="domain" description="Histone acetyl transferase HAT1 N-terminal" evidence="14">
    <location>
        <begin position="8"/>
        <end position="165"/>
    </location>
</feature>
<feature type="region of interest" description="Interaction with histone H4 N-terminus" evidence="11">
    <location>
        <begin position="45"/>
        <end position="47"/>
    </location>
</feature>
<dbReference type="SUPFAM" id="SSF55729">
    <property type="entry name" value="Acyl-CoA N-acyltransferases (Nat)"/>
    <property type="match status" value="1"/>
</dbReference>
<feature type="compositionally biased region" description="Basic and acidic residues" evidence="13">
    <location>
        <begin position="467"/>
        <end position="480"/>
    </location>
</feature>
<comment type="function">
    <text evidence="9">Catalytic component of the histone acetylase B (HAT-B) complex. Has intrinsic substrate specificity that modifies lysine in recognition sequence GXGKXG. Involved in DNA double-strand break repair.</text>
</comment>
<feature type="region of interest" description="Disordered" evidence="13">
    <location>
        <begin position="445"/>
        <end position="509"/>
    </location>
</feature>
<dbReference type="EMBL" id="FJVC01000377">
    <property type="protein sequence ID" value="CZT49448.1"/>
    <property type="molecule type" value="Genomic_DNA"/>
</dbReference>
<dbReference type="Gene3D" id="3.40.630.30">
    <property type="match status" value="1"/>
</dbReference>
<evidence type="ECO:0000256" key="3">
    <source>
        <dbReference type="ARBA" id="ARBA00013184"/>
    </source>
</evidence>
<evidence type="ECO:0000256" key="13">
    <source>
        <dbReference type="SAM" id="MobiDB-lite"/>
    </source>
</evidence>
<evidence type="ECO:0000313" key="16">
    <source>
        <dbReference type="Proteomes" id="UP000177625"/>
    </source>
</evidence>
<feature type="compositionally biased region" description="Acidic residues" evidence="13">
    <location>
        <begin position="490"/>
        <end position="499"/>
    </location>
</feature>
<dbReference type="GO" id="GO:0031509">
    <property type="term" value="P:subtelomeric heterochromatin formation"/>
    <property type="evidence" value="ECO:0007669"/>
    <property type="project" value="InterPro"/>
</dbReference>
<keyword evidence="7 9" id="KW-0012">Acyltransferase</keyword>
<comment type="catalytic activity">
    <reaction evidence="8 9">
        <text>L-lysyl-[protein] + acetyl-CoA = N(6)-acetyl-L-lysyl-[protein] + CoA + H(+)</text>
        <dbReference type="Rhea" id="RHEA:45948"/>
        <dbReference type="Rhea" id="RHEA-COMP:9752"/>
        <dbReference type="Rhea" id="RHEA-COMP:10731"/>
        <dbReference type="ChEBI" id="CHEBI:15378"/>
        <dbReference type="ChEBI" id="CHEBI:29969"/>
        <dbReference type="ChEBI" id="CHEBI:57287"/>
        <dbReference type="ChEBI" id="CHEBI:57288"/>
        <dbReference type="ChEBI" id="CHEBI:61930"/>
        <dbReference type="EC" id="2.3.1.48"/>
    </reaction>
</comment>
<evidence type="ECO:0000256" key="1">
    <source>
        <dbReference type="ARBA" id="ARBA00004123"/>
    </source>
</evidence>
<organism evidence="15 16">
    <name type="scientific">Rhynchosporium secalis</name>
    <name type="common">Barley scald fungus</name>
    <dbReference type="NCBI Taxonomy" id="38038"/>
    <lineage>
        <taxon>Eukaryota</taxon>
        <taxon>Fungi</taxon>
        <taxon>Dikarya</taxon>
        <taxon>Ascomycota</taxon>
        <taxon>Pezizomycotina</taxon>
        <taxon>Leotiomycetes</taxon>
        <taxon>Helotiales</taxon>
        <taxon>Ploettnerulaceae</taxon>
        <taxon>Rhynchosporium</taxon>
    </lineage>
</organism>
<dbReference type="InterPro" id="IPR016181">
    <property type="entry name" value="Acyl_CoA_acyltransferase"/>
</dbReference>
<protein>
    <recommendedName>
        <fullName evidence="4 9">Histone acetyltransferase type B catalytic subunit</fullName>
        <ecNumber evidence="3 9">2.3.1.48</ecNumber>
    </recommendedName>
</protein>
<dbReference type="InterPro" id="IPR017380">
    <property type="entry name" value="Hist_AcTrfase_B-typ_cat-su"/>
</dbReference>
<evidence type="ECO:0000256" key="8">
    <source>
        <dbReference type="ARBA" id="ARBA00048017"/>
    </source>
</evidence>
<evidence type="ECO:0000256" key="2">
    <source>
        <dbReference type="ARBA" id="ARBA00010543"/>
    </source>
</evidence>
<comment type="subcellular location">
    <subcellularLocation>
        <location evidence="9">Cytoplasm</location>
    </subcellularLocation>
    <subcellularLocation>
        <location evidence="1 9">Nucleus</location>
    </subcellularLocation>
</comment>
<evidence type="ECO:0000259" key="14">
    <source>
        <dbReference type="Pfam" id="PF10394"/>
    </source>
</evidence>
<dbReference type="Gene3D" id="3.90.360.10">
    <property type="entry name" value="Histone acetyl transferase 1 (HAT1), N-terminal domain"/>
    <property type="match status" value="1"/>
</dbReference>
<dbReference type="GO" id="GO:0004402">
    <property type="term" value="F:histone acetyltransferase activity"/>
    <property type="evidence" value="ECO:0007669"/>
    <property type="project" value="UniProtKB-UniRule"/>
</dbReference>
<dbReference type="GO" id="GO:0042393">
    <property type="term" value="F:histone binding"/>
    <property type="evidence" value="ECO:0007669"/>
    <property type="project" value="InterPro"/>
</dbReference>
<dbReference type="AlphaFoldDB" id="A0A1E1MK20"/>
<keyword evidence="6 9" id="KW-0539">Nucleus</keyword>
<evidence type="ECO:0000256" key="10">
    <source>
        <dbReference type="PIRSR" id="PIRSR038084-1"/>
    </source>
</evidence>
<dbReference type="PIRSF" id="PIRSF038084">
    <property type="entry name" value="HAT-B_cat"/>
    <property type="match status" value="1"/>
</dbReference>
<evidence type="ECO:0000256" key="11">
    <source>
        <dbReference type="PIRSR" id="PIRSR038084-2"/>
    </source>
</evidence>
<evidence type="ECO:0000256" key="7">
    <source>
        <dbReference type="ARBA" id="ARBA00023315"/>
    </source>
</evidence>
<dbReference type="GO" id="GO:0005634">
    <property type="term" value="C:nucleus"/>
    <property type="evidence" value="ECO:0007669"/>
    <property type="project" value="UniProtKB-SubCell"/>
</dbReference>
<evidence type="ECO:0000313" key="15">
    <source>
        <dbReference type="EMBL" id="CZT49448.1"/>
    </source>
</evidence>
<accession>A0A1E1MK20</accession>
<dbReference type="GO" id="GO:0005737">
    <property type="term" value="C:cytoplasm"/>
    <property type="evidence" value="ECO:0007669"/>
    <property type="project" value="UniProtKB-SubCell"/>
</dbReference>
<sequence length="509" mass="58569">MADHTEDWSTEANEALQISLVAPEGATFETLYTFHPRMTYSIFGDEERIFGYKDLKIDLRYNYSDMRPNLDIKYKKKFPAVGETEAQDIKGLLEPFLPKLAYEKPSIFTKALSDIGSKLWRPPGELWQTIETDGKILEVWKGSLADIAVQQILKRIQILVPLFIEGGTIIELDEPEWVLERWTVFFYYEVNKTSKSVNPYSFMGYSTVYRYFLFQAGTNGSGSTKQATADFTLPLNNISFSSLPCRSRISQFVLLPPFHGNGYGSHLYNSIFDFYLAESETVEITVEDPNYAFDDMRDVNDLARLRTLPEFRIIKINTSVKPDPHALTPNNIVDLPALEKIRKRTKIAPRQFLRVTEMHLLSRIPKSIRKAELASESPKGKEQEFSLWQLWVKKRLYKHNRDLLSQMDKEERVEKLDEVLAGVVEDYTRLLGKFKGMKELQEIENMGKGKEGEDEEAEGPLPKRPGTGKENDEESIPKRKENGKRRSPPTDDEEGVDDEPLPKRPKVYA</sequence>
<proteinExistence type="inferred from homology"/>
<dbReference type="InterPro" id="IPR013523">
    <property type="entry name" value="Hist_AcTrfase_HAT1_C"/>
</dbReference>
<dbReference type="Pfam" id="PF10394">
    <property type="entry name" value="Hat1_N"/>
    <property type="match status" value="1"/>
</dbReference>
<name>A0A1E1MK20_RHYSE</name>